<evidence type="ECO:0000256" key="6">
    <source>
        <dbReference type="ARBA" id="ARBA00023027"/>
    </source>
</evidence>
<proteinExistence type="inferred from homology"/>
<dbReference type="GO" id="GO:0008926">
    <property type="term" value="F:mannitol-1-phosphate 5-dehydrogenase activity"/>
    <property type="evidence" value="ECO:0007669"/>
    <property type="project" value="UniProtKB-EC"/>
</dbReference>
<evidence type="ECO:0000313" key="10">
    <source>
        <dbReference type="EMBL" id="KOS39323.1"/>
    </source>
</evidence>
<evidence type="ECO:0000256" key="3">
    <source>
        <dbReference type="ARBA" id="ARBA00012939"/>
    </source>
</evidence>
<organism evidence="10 11">
    <name type="scientific">Penicillium nordicum</name>
    <dbReference type="NCBI Taxonomy" id="229535"/>
    <lineage>
        <taxon>Eukaryota</taxon>
        <taxon>Fungi</taxon>
        <taxon>Dikarya</taxon>
        <taxon>Ascomycota</taxon>
        <taxon>Pezizomycotina</taxon>
        <taxon>Eurotiomycetes</taxon>
        <taxon>Eurotiomycetidae</taxon>
        <taxon>Eurotiales</taxon>
        <taxon>Aspergillaceae</taxon>
        <taxon>Penicillium</taxon>
    </lineage>
</organism>
<dbReference type="HAMAP" id="MF_00196">
    <property type="entry name" value="Mannitol_dehydrog"/>
    <property type="match status" value="1"/>
</dbReference>
<accession>A0A0M9WC77</accession>
<evidence type="ECO:0000256" key="7">
    <source>
        <dbReference type="ARBA" id="ARBA00048615"/>
    </source>
</evidence>
<dbReference type="PANTHER" id="PTHR30524:SF0">
    <property type="entry name" value="ALTRONATE OXIDOREDUCTASE-RELATED"/>
    <property type="match status" value="1"/>
</dbReference>
<dbReference type="InterPro" id="IPR013118">
    <property type="entry name" value="Mannitol_DH_C"/>
</dbReference>
<dbReference type="InterPro" id="IPR000669">
    <property type="entry name" value="Mannitol_DH"/>
</dbReference>
<feature type="domain" description="Mannitol dehydrogenase C-terminal" evidence="9">
    <location>
        <begin position="300"/>
        <end position="442"/>
    </location>
</feature>
<dbReference type="InterPro" id="IPR013131">
    <property type="entry name" value="Mannitol_DH_N"/>
</dbReference>
<dbReference type="GO" id="GO:0005829">
    <property type="term" value="C:cytosol"/>
    <property type="evidence" value="ECO:0007669"/>
    <property type="project" value="TreeGrafter"/>
</dbReference>
<dbReference type="OrthoDB" id="418169at2759"/>
<evidence type="ECO:0000256" key="1">
    <source>
        <dbReference type="ARBA" id="ARBA00006541"/>
    </source>
</evidence>
<evidence type="ECO:0000256" key="5">
    <source>
        <dbReference type="ARBA" id="ARBA00023002"/>
    </source>
</evidence>
<keyword evidence="5" id="KW-0560">Oxidoreductase</keyword>
<evidence type="ECO:0000313" key="11">
    <source>
        <dbReference type="Proteomes" id="UP000037696"/>
    </source>
</evidence>
<sequence length="483" mass="53077">MLYLNPITPYIPSLPITYFTYYLFPPLSLNSCNFPPQIGKCNLRDFLFSFLTLLLPLTSPSSSPSSSSFSSTSILHFHLYSTSTSTSTSTSISNIMEKKAIHFGGGNIGRGFVAEFLHAAGFEVVFVDVMDSIITALQNTKSYQVTEVSDEGENTKTITNYRAINSKTHESDVIREISTASVVTCAVGPNILKFIAPVIAKGIDARTDATPLAIIACENAIGATDTLHQFIKDNTAPGRLGSMSDRARFANSAIDRIVPGQAPDSGLNVRIEKFYEWAVESTPFGEFGPPEIPAIHWVTNLEPYIERKLFTVNTGHATVAYHGYNAGKKTIAEALQDSRIRNIVRNVLQETASLIVDKHEISAAEQQEYVETIITRISNPYLEDTVERVGRAPMRKVSRKERFIGPAAQLAERGGKFESLMGSLEMALRFQNVEGDEESVELANILRENAPVDAAIRLTGLDRDHPLFPHVVKVVDGVQSDAK</sequence>
<evidence type="ECO:0000256" key="4">
    <source>
        <dbReference type="ARBA" id="ARBA00016219"/>
    </source>
</evidence>
<dbReference type="PANTHER" id="PTHR30524">
    <property type="entry name" value="MANNITOL-1-PHOSPHATE 5-DEHYDROGENASE"/>
    <property type="match status" value="1"/>
</dbReference>
<dbReference type="InterPro" id="IPR023028">
    <property type="entry name" value="Mannitol_1_phos_5_DH"/>
</dbReference>
<dbReference type="InterPro" id="IPR013328">
    <property type="entry name" value="6PGD_dom2"/>
</dbReference>
<comment type="similarity">
    <text evidence="1">Belongs to the mannitol dehydrogenase family.</text>
</comment>
<comment type="caution">
    <text evidence="10">The sequence shown here is derived from an EMBL/GenBank/DDBJ whole genome shotgun (WGS) entry which is preliminary data.</text>
</comment>
<gene>
    <name evidence="10" type="primary">mpd1</name>
    <name evidence="10" type="ORF">ACN38_g9834</name>
</gene>
<feature type="domain" description="Mannitol dehydrogenase N-terminal" evidence="8">
    <location>
        <begin position="99"/>
        <end position="284"/>
    </location>
</feature>
<dbReference type="AlphaFoldDB" id="A0A0M9WC77"/>
<evidence type="ECO:0000256" key="2">
    <source>
        <dbReference type="ARBA" id="ARBA00011245"/>
    </source>
</evidence>
<dbReference type="NCBIfam" id="NF002652">
    <property type="entry name" value="PRK02318.2-5"/>
    <property type="match status" value="1"/>
</dbReference>
<evidence type="ECO:0000259" key="8">
    <source>
        <dbReference type="Pfam" id="PF01232"/>
    </source>
</evidence>
<dbReference type="EC" id="1.1.1.17" evidence="3"/>
<name>A0A0M9WC77_9EURO</name>
<dbReference type="Pfam" id="PF08125">
    <property type="entry name" value="Mannitol_dh_C"/>
    <property type="match status" value="1"/>
</dbReference>
<dbReference type="InterPro" id="IPR008927">
    <property type="entry name" value="6-PGluconate_DH-like_C_sf"/>
</dbReference>
<dbReference type="SUPFAM" id="SSF51735">
    <property type="entry name" value="NAD(P)-binding Rossmann-fold domains"/>
    <property type="match status" value="1"/>
</dbReference>
<dbReference type="Gene3D" id="3.40.50.720">
    <property type="entry name" value="NAD(P)-binding Rossmann-like Domain"/>
    <property type="match status" value="1"/>
</dbReference>
<comment type="subunit">
    <text evidence="2">Monomer.</text>
</comment>
<dbReference type="Gene3D" id="1.10.1040.10">
    <property type="entry name" value="N-(1-d-carboxylethyl)-l-norvaline Dehydrogenase, domain 2"/>
    <property type="match status" value="1"/>
</dbReference>
<dbReference type="InterPro" id="IPR036291">
    <property type="entry name" value="NAD(P)-bd_dom_sf"/>
</dbReference>
<dbReference type="Pfam" id="PF01232">
    <property type="entry name" value="Mannitol_dh"/>
    <property type="match status" value="1"/>
</dbReference>
<reference evidence="10 11" key="1">
    <citation type="submission" date="2015-08" db="EMBL/GenBank/DDBJ databases">
        <title>Genome sequencing of Penicillium nordicum.</title>
        <authorList>
            <person name="Nguyen H.D."/>
            <person name="Seifert K.A."/>
        </authorList>
    </citation>
    <scope>NUCLEOTIDE SEQUENCE [LARGE SCALE GENOMIC DNA]</scope>
    <source>
        <strain evidence="10 11">DAOMC 185683</strain>
    </source>
</reference>
<evidence type="ECO:0000259" key="9">
    <source>
        <dbReference type="Pfam" id="PF08125"/>
    </source>
</evidence>
<dbReference type="FunFam" id="3.40.50.720:FF:000316">
    <property type="entry name" value="Mannitol-1-phosphate 5-dehydrogenase"/>
    <property type="match status" value="1"/>
</dbReference>
<dbReference type="SUPFAM" id="SSF48179">
    <property type="entry name" value="6-phosphogluconate dehydrogenase C-terminal domain-like"/>
    <property type="match status" value="1"/>
</dbReference>
<dbReference type="EMBL" id="LHQQ01000208">
    <property type="protein sequence ID" value="KOS39323.1"/>
    <property type="molecule type" value="Genomic_DNA"/>
</dbReference>
<dbReference type="PRINTS" id="PR00084">
    <property type="entry name" value="MTLDHDRGNASE"/>
</dbReference>
<dbReference type="GO" id="GO:0019592">
    <property type="term" value="P:mannitol catabolic process"/>
    <property type="evidence" value="ECO:0007669"/>
    <property type="project" value="TreeGrafter"/>
</dbReference>
<protein>
    <recommendedName>
        <fullName evidence="4">Mannitol-1-phosphate 5-dehydrogenase</fullName>
        <ecNumber evidence="3">1.1.1.17</ecNumber>
    </recommendedName>
</protein>
<keyword evidence="11" id="KW-1185">Reference proteome</keyword>
<dbReference type="STRING" id="229535.A0A0M9WC77"/>
<dbReference type="Proteomes" id="UP000037696">
    <property type="component" value="Unassembled WGS sequence"/>
</dbReference>
<comment type="catalytic activity">
    <reaction evidence="7">
        <text>D-mannitol 1-phosphate + NAD(+) = beta-D-fructose 6-phosphate + NADH + H(+)</text>
        <dbReference type="Rhea" id="RHEA:19661"/>
        <dbReference type="ChEBI" id="CHEBI:15378"/>
        <dbReference type="ChEBI" id="CHEBI:57540"/>
        <dbReference type="ChEBI" id="CHEBI:57634"/>
        <dbReference type="ChEBI" id="CHEBI:57945"/>
        <dbReference type="ChEBI" id="CHEBI:61381"/>
        <dbReference type="EC" id="1.1.1.17"/>
    </reaction>
</comment>
<keyword evidence="6" id="KW-0520">NAD</keyword>